<keyword evidence="18" id="KW-1185">Reference proteome</keyword>
<comment type="similarity">
    <text evidence="3 15">Belongs to the CDP-alcohol phosphatidyltransferase class-I family.</text>
</comment>
<dbReference type="InterPro" id="IPR048254">
    <property type="entry name" value="CDP_ALCOHOL_P_TRANSF_CS"/>
</dbReference>
<dbReference type="Pfam" id="PF01066">
    <property type="entry name" value="CDP-OH_P_transf"/>
    <property type="match status" value="1"/>
</dbReference>
<comment type="caution">
    <text evidence="17">The sequence shown here is derived from an EMBL/GenBank/DDBJ whole genome shotgun (WGS) entry which is preliminary data.</text>
</comment>
<dbReference type="InterPro" id="IPR004570">
    <property type="entry name" value="Phosphatidylglycerol_P_synth"/>
</dbReference>
<protein>
    <recommendedName>
        <fullName evidence="5">CDP-diacylglycerol--glycerol-3-phosphate 3-phosphatidyltransferase</fullName>
        <ecNumber evidence="4">2.7.8.5</ecNumber>
    </recommendedName>
</protein>
<comment type="catalytic activity">
    <reaction evidence="14">
        <text>a CDP-1,2-diacyl-sn-glycerol + sn-glycerol 3-phosphate = a 1,2-diacyl-sn-glycero-3-phospho-(1'-sn-glycero-3'-phosphate) + CMP + H(+)</text>
        <dbReference type="Rhea" id="RHEA:12593"/>
        <dbReference type="ChEBI" id="CHEBI:15378"/>
        <dbReference type="ChEBI" id="CHEBI:57597"/>
        <dbReference type="ChEBI" id="CHEBI:58332"/>
        <dbReference type="ChEBI" id="CHEBI:60110"/>
        <dbReference type="ChEBI" id="CHEBI:60377"/>
        <dbReference type="EC" id="2.7.8.5"/>
    </reaction>
</comment>
<evidence type="ECO:0000256" key="10">
    <source>
        <dbReference type="ARBA" id="ARBA00023098"/>
    </source>
</evidence>
<keyword evidence="11 16" id="KW-0472">Membrane</keyword>
<keyword evidence="13" id="KW-1208">Phospholipid metabolism</keyword>
<dbReference type="EC" id="2.7.8.5" evidence="4"/>
<evidence type="ECO:0000256" key="1">
    <source>
        <dbReference type="ARBA" id="ARBA00004141"/>
    </source>
</evidence>
<dbReference type="AlphaFoldDB" id="A0A431WF10"/>
<dbReference type="InterPro" id="IPR000462">
    <property type="entry name" value="CDP-OH_P_trans"/>
</dbReference>
<evidence type="ECO:0000256" key="4">
    <source>
        <dbReference type="ARBA" id="ARBA00013170"/>
    </source>
</evidence>
<reference evidence="17 18" key="1">
    <citation type="submission" date="2018-12" db="EMBL/GenBank/DDBJ databases">
        <authorList>
            <person name="Yu L."/>
        </authorList>
    </citation>
    <scope>NUCLEOTIDE SEQUENCE [LARGE SCALE GENOMIC DNA]</scope>
    <source>
        <strain evidence="17 18">HAW-EB5</strain>
    </source>
</reference>
<dbReference type="InterPro" id="IPR050324">
    <property type="entry name" value="CDP-alcohol_PTase-I"/>
</dbReference>
<evidence type="ECO:0000256" key="9">
    <source>
        <dbReference type="ARBA" id="ARBA00022989"/>
    </source>
</evidence>
<dbReference type="Proteomes" id="UP000282060">
    <property type="component" value="Unassembled WGS sequence"/>
</dbReference>
<dbReference type="GO" id="GO:0016020">
    <property type="term" value="C:membrane"/>
    <property type="evidence" value="ECO:0007669"/>
    <property type="project" value="UniProtKB-SubCell"/>
</dbReference>
<evidence type="ECO:0000256" key="7">
    <source>
        <dbReference type="ARBA" id="ARBA00022679"/>
    </source>
</evidence>
<gene>
    <name evidence="17" type="ORF">EKG39_00185</name>
</gene>
<evidence type="ECO:0000256" key="5">
    <source>
        <dbReference type="ARBA" id="ARBA00014944"/>
    </source>
</evidence>
<comment type="subcellular location">
    <subcellularLocation>
        <location evidence="1">Membrane</location>
        <topology evidence="1">Multi-pass membrane protein</topology>
    </subcellularLocation>
</comment>
<keyword evidence="8 16" id="KW-0812">Transmembrane</keyword>
<dbReference type="EMBL" id="RXNV01000001">
    <property type="protein sequence ID" value="RTR34140.1"/>
    <property type="molecule type" value="Genomic_DNA"/>
</dbReference>
<evidence type="ECO:0000256" key="3">
    <source>
        <dbReference type="ARBA" id="ARBA00010441"/>
    </source>
</evidence>
<keyword evidence="6" id="KW-0444">Lipid biosynthesis</keyword>
<dbReference type="RefSeq" id="WP_126503105.1">
    <property type="nucleotide sequence ID" value="NZ_RXNV01000001.1"/>
</dbReference>
<dbReference type="PANTHER" id="PTHR14269:SF11">
    <property type="entry name" value="CDP-DIACYLGLYCEROL--GLYCEROL-3-PHOSPHATE 3-PHOSPHATIDYLTRANSFERASE"/>
    <property type="match status" value="1"/>
</dbReference>
<dbReference type="Gene3D" id="1.20.120.1760">
    <property type="match status" value="1"/>
</dbReference>
<name>A0A431WF10_9GAMM</name>
<dbReference type="PANTHER" id="PTHR14269">
    <property type="entry name" value="CDP-DIACYLGLYCEROL--GLYCEROL-3-PHOSPHATE 3-PHOSPHATIDYLTRANSFERASE-RELATED"/>
    <property type="match status" value="1"/>
</dbReference>
<proteinExistence type="inferred from homology"/>
<keyword evidence="9 16" id="KW-1133">Transmembrane helix</keyword>
<dbReference type="InterPro" id="IPR043130">
    <property type="entry name" value="CDP-OH_PTrfase_TM_dom"/>
</dbReference>
<keyword evidence="7 15" id="KW-0808">Transferase</keyword>
<dbReference type="GO" id="GO:0008444">
    <property type="term" value="F:CDP-diacylglycerol-glycerol-3-phosphate 3-phosphatidyltransferase activity"/>
    <property type="evidence" value="ECO:0007669"/>
    <property type="project" value="UniProtKB-EC"/>
</dbReference>
<keyword evidence="10" id="KW-0443">Lipid metabolism</keyword>
<dbReference type="GO" id="GO:0046474">
    <property type="term" value="P:glycerophospholipid biosynthetic process"/>
    <property type="evidence" value="ECO:0007669"/>
    <property type="project" value="TreeGrafter"/>
</dbReference>
<evidence type="ECO:0000256" key="14">
    <source>
        <dbReference type="ARBA" id="ARBA00048586"/>
    </source>
</evidence>
<evidence type="ECO:0000256" key="16">
    <source>
        <dbReference type="SAM" id="Phobius"/>
    </source>
</evidence>
<sequence length="182" mass="20087">MDSSVIKQLPNMLTTLRLILAVPICLMILNEDYGTVLWIALIAGLSDGVDGFLARKLNAVSCYGAIVDPISDKVLLVSVYVSFAIVGILPWWVAMVVVIRDFLIVCGALLYHWQSGSYEVTPSIWGKASTFVQITFALILLTDKVSPFLTPQSFQVGMWSLIAMAFISGGHYFYVWSKKSLT</sequence>
<feature type="transmembrane region" description="Helical" evidence="16">
    <location>
        <begin position="74"/>
        <end position="93"/>
    </location>
</feature>
<feature type="transmembrane region" description="Helical" evidence="16">
    <location>
        <begin position="124"/>
        <end position="142"/>
    </location>
</feature>
<accession>A0A431WF10</accession>
<evidence type="ECO:0000256" key="11">
    <source>
        <dbReference type="ARBA" id="ARBA00023136"/>
    </source>
</evidence>
<dbReference type="PROSITE" id="PS00379">
    <property type="entry name" value="CDP_ALCOHOL_P_TRANSF"/>
    <property type="match status" value="1"/>
</dbReference>
<feature type="transmembrane region" description="Helical" evidence="16">
    <location>
        <begin position="154"/>
        <end position="174"/>
    </location>
</feature>
<comment type="pathway">
    <text evidence="2">Phospholipid metabolism; phosphatidylglycerol biosynthesis; phosphatidylglycerol from CDP-diacylglycerol: step 1/2.</text>
</comment>
<evidence type="ECO:0000313" key="18">
    <source>
        <dbReference type="Proteomes" id="UP000282060"/>
    </source>
</evidence>
<dbReference type="OrthoDB" id="9796672at2"/>
<evidence type="ECO:0000256" key="8">
    <source>
        <dbReference type="ARBA" id="ARBA00022692"/>
    </source>
</evidence>
<evidence type="ECO:0000256" key="12">
    <source>
        <dbReference type="ARBA" id="ARBA00023209"/>
    </source>
</evidence>
<keyword evidence="12" id="KW-0594">Phospholipid biosynthesis</keyword>
<evidence type="ECO:0000256" key="13">
    <source>
        <dbReference type="ARBA" id="ARBA00023264"/>
    </source>
</evidence>
<organism evidence="17 18">
    <name type="scientific">Shewanella atlantica</name>
    <dbReference type="NCBI Taxonomy" id="271099"/>
    <lineage>
        <taxon>Bacteria</taxon>
        <taxon>Pseudomonadati</taxon>
        <taxon>Pseudomonadota</taxon>
        <taxon>Gammaproteobacteria</taxon>
        <taxon>Alteromonadales</taxon>
        <taxon>Shewanellaceae</taxon>
        <taxon>Shewanella</taxon>
    </lineage>
</organism>
<dbReference type="PIRSF" id="PIRSF000847">
    <property type="entry name" value="Phos_ph_gly_syn"/>
    <property type="match status" value="1"/>
</dbReference>
<evidence type="ECO:0000313" key="17">
    <source>
        <dbReference type="EMBL" id="RTR34140.1"/>
    </source>
</evidence>
<evidence type="ECO:0000256" key="6">
    <source>
        <dbReference type="ARBA" id="ARBA00022516"/>
    </source>
</evidence>
<evidence type="ECO:0000256" key="2">
    <source>
        <dbReference type="ARBA" id="ARBA00005042"/>
    </source>
</evidence>
<evidence type="ECO:0000256" key="15">
    <source>
        <dbReference type="RuleBase" id="RU003750"/>
    </source>
</evidence>